<sequence length="209" mass="23017">MVKAEKDDDDNDNEGEDGDTSGGHTGLKGCGFGGNKLSDNSSQRLLQGIQGSGLRVRVHAALCGLLVWLLVRAQISQLSSPHWRWEGQVHDRRSAAAAGGGKLWETGRRRMGLSTWQPKMMQRWKGVGACCCRSSTTQNSPDEKENTWYMCTQQSESEAQMLQAVVQSSHQLSTERGGGMCSVCECVLYVACHVLGTRKTQKTQRQKEK</sequence>
<comment type="caution">
    <text evidence="2">The sequence shown here is derived from an EMBL/GenBank/DDBJ whole genome shotgun (WGS) entry which is preliminary data.</text>
</comment>
<name>A0A9P9EKZ3_9PLEO</name>
<protein>
    <submittedName>
        <fullName evidence="2">Uncharacterized protein</fullName>
    </submittedName>
</protein>
<proteinExistence type="predicted"/>
<evidence type="ECO:0000313" key="3">
    <source>
        <dbReference type="Proteomes" id="UP000700596"/>
    </source>
</evidence>
<feature type="compositionally biased region" description="Acidic residues" evidence="1">
    <location>
        <begin position="7"/>
        <end position="19"/>
    </location>
</feature>
<dbReference type="AlphaFoldDB" id="A0A9P9EKZ3"/>
<reference evidence="2" key="1">
    <citation type="journal article" date="2021" name="Nat. Commun.">
        <title>Genetic determinants of endophytism in the Arabidopsis root mycobiome.</title>
        <authorList>
            <person name="Mesny F."/>
            <person name="Miyauchi S."/>
            <person name="Thiergart T."/>
            <person name="Pickel B."/>
            <person name="Atanasova L."/>
            <person name="Karlsson M."/>
            <person name="Huettel B."/>
            <person name="Barry K.W."/>
            <person name="Haridas S."/>
            <person name="Chen C."/>
            <person name="Bauer D."/>
            <person name="Andreopoulos W."/>
            <person name="Pangilinan J."/>
            <person name="LaButti K."/>
            <person name="Riley R."/>
            <person name="Lipzen A."/>
            <person name="Clum A."/>
            <person name="Drula E."/>
            <person name="Henrissat B."/>
            <person name="Kohler A."/>
            <person name="Grigoriev I.V."/>
            <person name="Martin F.M."/>
            <person name="Hacquard S."/>
        </authorList>
    </citation>
    <scope>NUCLEOTIDE SEQUENCE</scope>
    <source>
        <strain evidence="2">MPI-CAGE-CH-0243</strain>
    </source>
</reference>
<gene>
    <name evidence="2" type="ORF">B0J11DRAFT_588657</name>
</gene>
<organism evidence="2 3">
    <name type="scientific">Dendryphion nanum</name>
    <dbReference type="NCBI Taxonomy" id="256645"/>
    <lineage>
        <taxon>Eukaryota</taxon>
        <taxon>Fungi</taxon>
        <taxon>Dikarya</taxon>
        <taxon>Ascomycota</taxon>
        <taxon>Pezizomycotina</taxon>
        <taxon>Dothideomycetes</taxon>
        <taxon>Pleosporomycetidae</taxon>
        <taxon>Pleosporales</taxon>
        <taxon>Torulaceae</taxon>
        <taxon>Dendryphion</taxon>
    </lineage>
</organism>
<dbReference type="Proteomes" id="UP000700596">
    <property type="component" value="Unassembled WGS sequence"/>
</dbReference>
<dbReference type="EMBL" id="JAGMWT010000001">
    <property type="protein sequence ID" value="KAH7139004.1"/>
    <property type="molecule type" value="Genomic_DNA"/>
</dbReference>
<evidence type="ECO:0000256" key="1">
    <source>
        <dbReference type="SAM" id="MobiDB-lite"/>
    </source>
</evidence>
<evidence type="ECO:0000313" key="2">
    <source>
        <dbReference type="EMBL" id="KAH7139004.1"/>
    </source>
</evidence>
<keyword evidence="3" id="KW-1185">Reference proteome</keyword>
<feature type="region of interest" description="Disordered" evidence="1">
    <location>
        <begin position="1"/>
        <end position="27"/>
    </location>
</feature>
<accession>A0A9P9EKZ3</accession>